<dbReference type="Gene3D" id="6.10.340.10">
    <property type="match status" value="1"/>
</dbReference>
<dbReference type="SUPFAM" id="SSF158472">
    <property type="entry name" value="HAMP domain-like"/>
    <property type="match status" value="1"/>
</dbReference>
<dbReference type="CDD" id="cd01948">
    <property type="entry name" value="EAL"/>
    <property type="match status" value="1"/>
</dbReference>
<evidence type="ECO:0000313" key="5">
    <source>
        <dbReference type="EMBL" id="MDS1308683.1"/>
    </source>
</evidence>
<feature type="domain" description="GGDEF" evidence="4">
    <location>
        <begin position="408"/>
        <end position="553"/>
    </location>
</feature>
<dbReference type="Pfam" id="PF00672">
    <property type="entry name" value="HAMP"/>
    <property type="match status" value="1"/>
</dbReference>
<proteinExistence type="predicted"/>
<dbReference type="Gene3D" id="3.30.450.20">
    <property type="entry name" value="PAS domain"/>
    <property type="match status" value="1"/>
</dbReference>
<dbReference type="PANTHER" id="PTHR44757:SF2">
    <property type="entry name" value="BIOFILM ARCHITECTURE MAINTENANCE PROTEIN MBAA"/>
    <property type="match status" value="1"/>
</dbReference>
<keyword evidence="1" id="KW-0472">Membrane</keyword>
<dbReference type="SMART" id="SM00267">
    <property type="entry name" value="GGDEF"/>
    <property type="match status" value="1"/>
</dbReference>
<dbReference type="PANTHER" id="PTHR44757">
    <property type="entry name" value="DIGUANYLATE CYCLASE DGCP"/>
    <property type="match status" value="1"/>
</dbReference>
<comment type="caution">
    <text evidence="5">The sequence shown here is derived from an EMBL/GenBank/DDBJ whole genome shotgun (WGS) entry which is preliminary data.</text>
</comment>
<evidence type="ECO:0000256" key="1">
    <source>
        <dbReference type="SAM" id="Phobius"/>
    </source>
</evidence>
<keyword evidence="6" id="KW-1185">Reference proteome</keyword>
<dbReference type="Pfam" id="PF00990">
    <property type="entry name" value="GGDEF"/>
    <property type="match status" value="1"/>
</dbReference>
<evidence type="ECO:0000259" key="3">
    <source>
        <dbReference type="PROSITE" id="PS50885"/>
    </source>
</evidence>
<dbReference type="InterPro" id="IPR029787">
    <property type="entry name" value="Nucleotide_cyclase"/>
</dbReference>
<protein>
    <submittedName>
        <fullName evidence="5">EAL domain-containing protein</fullName>
    </submittedName>
</protein>
<evidence type="ECO:0000259" key="4">
    <source>
        <dbReference type="PROSITE" id="PS50887"/>
    </source>
</evidence>
<feature type="domain" description="HAMP" evidence="3">
    <location>
        <begin position="320"/>
        <end position="372"/>
    </location>
</feature>
<dbReference type="SMART" id="SM00052">
    <property type="entry name" value="EAL"/>
    <property type="match status" value="1"/>
</dbReference>
<dbReference type="PROSITE" id="PS50883">
    <property type="entry name" value="EAL"/>
    <property type="match status" value="1"/>
</dbReference>
<accession>A0ABU2HD52</accession>
<dbReference type="EMBL" id="JAVMBO010000003">
    <property type="protein sequence ID" value="MDS1308683.1"/>
    <property type="molecule type" value="Genomic_DNA"/>
</dbReference>
<dbReference type="RefSeq" id="WP_200370385.1">
    <property type="nucleotide sequence ID" value="NZ_JAVMBO010000003.1"/>
</dbReference>
<dbReference type="InterPro" id="IPR035919">
    <property type="entry name" value="EAL_sf"/>
</dbReference>
<dbReference type="InterPro" id="IPR052155">
    <property type="entry name" value="Biofilm_reg_signaling"/>
</dbReference>
<reference evidence="5" key="1">
    <citation type="submission" date="2023-09" db="EMBL/GenBank/DDBJ databases">
        <title>Marinobacter sediminicola sp. nov. and Marinobacter maritimum sp. nov., isolated from marine sediment.</title>
        <authorList>
            <person name="An J."/>
        </authorList>
    </citation>
    <scope>NUCLEOTIDE SEQUENCE</scope>
    <source>
        <strain evidence="5">F60267</strain>
    </source>
</reference>
<dbReference type="SUPFAM" id="SSF141868">
    <property type="entry name" value="EAL domain-like"/>
    <property type="match status" value="1"/>
</dbReference>
<dbReference type="SUPFAM" id="SSF55073">
    <property type="entry name" value="Nucleotide cyclase"/>
    <property type="match status" value="1"/>
</dbReference>
<dbReference type="CDD" id="cd06225">
    <property type="entry name" value="HAMP"/>
    <property type="match status" value="1"/>
</dbReference>
<dbReference type="InterPro" id="IPR001633">
    <property type="entry name" value="EAL_dom"/>
</dbReference>
<organism evidence="5 6">
    <name type="scientific">Marinobacter xiaoshiensis</name>
    <dbReference type="NCBI Taxonomy" id="3073652"/>
    <lineage>
        <taxon>Bacteria</taxon>
        <taxon>Pseudomonadati</taxon>
        <taxon>Pseudomonadota</taxon>
        <taxon>Gammaproteobacteria</taxon>
        <taxon>Pseudomonadales</taxon>
        <taxon>Marinobacteraceae</taxon>
        <taxon>Marinobacter</taxon>
    </lineage>
</organism>
<feature type="domain" description="EAL" evidence="2">
    <location>
        <begin position="562"/>
        <end position="816"/>
    </location>
</feature>
<evidence type="ECO:0000313" key="6">
    <source>
        <dbReference type="Proteomes" id="UP001267407"/>
    </source>
</evidence>
<dbReference type="InterPro" id="IPR000160">
    <property type="entry name" value="GGDEF_dom"/>
</dbReference>
<dbReference type="Gene3D" id="3.30.70.270">
    <property type="match status" value="1"/>
</dbReference>
<dbReference type="NCBIfam" id="TIGR00254">
    <property type="entry name" value="GGDEF"/>
    <property type="match status" value="1"/>
</dbReference>
<sequence length="828" mass="91887">MRLHAKVLLVVVPLAVIPLMILGWLAYEQLRSTAVERSSSQMTTLMDQMARNFQVHRDVAKANVKLFADASLMRAYALTEDEEERYALMLPSLLKLFSSYLRAYPDYTEIRYLLPDGYEDARVALASASNFGEEEGDTPFFQKLSQFEGETFVWVTPTPGSSAVSLQIARPMRLIDPTTQDPLNSKPTLRGYLVVTMGLGFMVEQMAASRIGEDGHTLIINDDGTILFHQDRSRLGQKIPESLLSRISGTENSEQLVPASYQQEASLLATRRLHEGLLMIGVLPERELLKESQQLGTTVAWIILGTVVLMIVGLFISMNLLMVRPLQTLMRAIREIGHGNLSPRIALSSRDELGQLVQSFQEMAGNLDTSRTRIERLAYHDSLTGLPNRFRAHETLRRMISLARREDGKMAVLFLDLDNFKRVNDSLGHQVGDLLLKETAARLTSVLRMEDVVHPEVPQNTSGILARLGGDEFVILLPKVDSSQDAAKVASRILDALKAPFHFGHEEIYSSSSIGISLFPDDGTGVDDLIKRADAAMYQAKEQGRNNFQFYSATYNRAALEHISLEAGLRRALSNDELELYYQPLVQACTGKVVGLEALLRWNDPREGAIAPDRFIPVAEDSGLILPLGEWVIREAGRQLSVWQAAGLSNACVSVNVSAIQLQRQDLVAIVDDVLEENGLNPWQLELEITETALMKIRPEVIGYLDKMRQKGVTISLDDFGTGYSSLSLLQELPISKLKIDKSFVRDMLIDPKDAAIVSAVLFIAKSLGLSSTAEGVETPEQAAYLASEGCDQLQGYLLSRPLPAAEMTRFLKSRKALDLLKSTLQVS</sequence>
<dbReference type="PROSITE" id="PS50885">
    <property type="entry name" value="HAMP"/>
    <property type="match status" value="1"/>
</dbReference>
<dbReference type="InterPro" id="IPR043128">
    <property type="entry name" value="Rev_trsase/Diguanyl_cyclase"/>
</dbReference>
<feature type="transmembrane region" description="Helical" evidence="1">
    <location>
        <begin position="7"/>
        <end position="27"/>
    </location>
</feature>
<keyword evidence="1" id="KW-1133">Transmembrane helix</keyword>
<name>A0ABU2HD52_9GAMM</name>
<dbReference type="InterPro" id="IPR029151">
    <property type="entry name" value="Sensor-like_sf"/>
</dbReference>
<evidence type="ECO:0000259" key="2">
    <source>
        <dbReference type="PROSITE" id="PS50883"/>
    </source>
</evidence>
<keyword evidence="1" id="KW-0812">Transmembrane</keyword>
<dbReference type="SUPFAM" id="SSF103190">
    <property type="entry name" value="Sensory domain-like"/>
    <property type="match status" value="1"/>
</dbReference>
<dbReference type="Pfam" id="PF00563">
    <property type="entry name" value="EAL"/>
    <property type="match status" value="1"/>
</dbReference>
<feature type="transmembrane region" description="Helical" evidence="1">
    <location>
        <begin position="299"/>
        <end position="321"/>
    </location>
</feature>
<dbReference type="PROSITE" id="PS50887">
    <property type="entry name" value="GGDEF"/>
    <property type="match status" value="1"/>
</dbReference>
<gene>
    <name evidence="5" type="ORF">RKA07_01055</name>
</gene>
<dbReference type="SMART" id="SM00304">
    <property type="entry name" value="HAMP"/>
    <property type="match status" value="1"/>
</dbReference>
<dbReference type="Proteomes" id="UP001267407">
    <property type="component" value="Unassembled WGS sequence"/>
</dbReference>
<dbReference type="CDD" id="cd01949">
    <property type="entry name" value="GGDEF"/>
    <property type="match status" value="1"/>
</dbReference>
<dbReference type="InterPro" id="IPR003660">
    <property type="entry name" value="HAMP_dom"/>
</dbReference>
<dbReference type="Gene3D" id="3.20.20.450">
    <property type="entry name" value="EAL domain"/>
    <property type="match status" value="1"/>
</dbReference>